<reference evidence="6 7" key="1">
    <citation type="submission" date="2024-07" db="EMBL/GenBank/DDBJ databases">
        <title>Active virus-host system and metabolic interactions in a Lokiarchaeon culture.</title>
        <authorList>
            <person name="Ponce Toledo R.I."/>
            <person name="Rodrigues Oliveira T."/>
            <person name="Schleper C."/>
        </authorList>
    </citation>
    <scope>NUCLEOTIDE SEQUENCE [LARGE SCALE GENOMIC DNA]</scope>
    <source>
        <strain evidence="6 7">B35</strain>
    </source>
</reference>
<dbReference type="PANTHER" id="PTHR24220:SF689">
    <property type="entry name" value="LIPOPROTEIN-RELEASING SYSTEM ATP-BINDING PROTEIN LOLD"/>
    <property type="match status" value="1"/>
</dbReference>
<accession>A0ABV4JT61</accession>
<keyword evidence="4 6" id="KW-0067">ATP-binding</keyword>
<organism evidence="6 7">
    <name type="scientific">Halodesulfovibrio aestuarii</name>
    <dbReference type="NCBI Taxonomy" id="126333"/>
    <lineage>
        <taxon>Bacteria</taxon>
        <taxon>Pseudomonadati</taxon>
        <taxon>Thermodesulfobacteriota</taxon>
        <taxon>Desulfovibrionia</taxon>
        <taxon>Desulfovibrionales</taxon>
        <taxon>Desulfovibrionaceae</taxon>
        <taxon>Halodesulfovibrio</taxon>
    </lineage>
</organism>
<proteinExistence type="inferred from homology"/>
<dbReference type="PROSITE" id="PS50893">
    <property type="entry name" value="ABC_TRANSPORTER_2"/>
    <property type="match status" value="1"/>
</dbReference>
<dbReference type="InterPro" id="IPR027417">
    <property type="entry name" value="P-loop_NTPase"/>
</dbReference>
<evidence type="ECO:0000256" key="4">
    <source>
        <dbReference type="ARBA" id="ARBA00022840"/>
    </source>
</evidence>
<feature type="domain" description="ABC transporter" evidence="5">
    <location>
        <begin position="8"/>
        <end position="230"/>
    </location>
</feature>
<dbReference type="InterPro" id="IPR003439">
    <property type="entry name" value="ABC_transporter-like_ATP-bd"/>
</dbReference>
<dbReference type="SUPFAM" id="SSF52540">
    <property type="entry name" value="P-loop containing nucleoside triphosphate hydrolases"/>
    <property type="match status" value="1"/>
</dbReference>
<gene>
    <name evidence="6" type="ORF">AB2Z07_10195</name>
</gene>
<name>A0ABV4JT61_9BACT</name>
<evidence type="ECO:0000313" key="6">
    <source>
        <dbReference type="EMBL" id="MEZ6853897.1"/>
    </source>
</evidence>
<evidence type="ECO:0000313" key="7">
    <source>
        <dbReference type="Proteomes" id="UP001568358"/>
    </source>
</evidence>
<dbReference type="PANTHER" id="PTHR24220">
    <property type="entry name" value="IMPORT ATP-BINDING PROTEIN"/>
    <property type="match status" value="1"/>
</dbReference>
<keyword evidence="7" id="KW-1185">Reference proteome</keyword>
<dbReference type="EMBL" id="JBFSOO010000007">
    <property type="protein sequence ID" value="MEZ6853897.1"/>
    <property type="molecule type" value="Genomic_DNA"/>
</dbReference>
<keyword evidence="2" id="KW-0813">Transport</keyword>
<dbReference type="SMART" id="SM00382">
    <property type="entry name" value="AAA"/>
    <property type="match status" value="1"/>
</dbReference>
<dbReference type="Pfam" id="PF00005">
    <property type="entry name" value="ABC_tran"/>
    <property type="match status" value="1"/>
</dbReference>
<evidence type="ECO:0000256" key="3">
    <source>
        <dbReference type="ARBA" id="ARBA00022741"/>
    </source>
</evidence>
<comment type="caution">
    <text evidence="6">The sequence shown here is derived from an EMBL/GenBank/DDBJ whole genome shotgun (WGS) entry which is preliminary data.</text>
</comment>
<evidence type="ECO:0000256" key="2">
    <source>
        <dbReference type="ARBA" id="ARBA00022448"/>
    </source>
</evidence>
<evidence type="ECO:0000256" key="1">
    <source>
        <dbReference type="ARBA" id="ARBA00005417"/>
    </source>
</evidence>
<protein>
    <submittedName>
        <fullName evidence="6">ABC transporter ATP-binding protein</fullName>
    </submittedName>
</protein>
<comment type="similarity">
    <text evidence="1">Belongs to the ABC transporter superfamily.</text>
</comment>
<dbReference type="Proteomes" id="UP001568358">
    <property type="component" value="Unassembled WGS sequence"/>
</dbReference>
<dbReference type="Gene3D" id="3.40.50.300">
    <property type="entry name" value="P-loop containing nucleotide triphosphate hydrolases"/>
    <property type="match status" value="1"/>
</dbReference>
<sequence length="230" mass="25068">MMSAAPLYELKGVGKDYEGPAELLTVINNLDLVIEQGEALAITGASGSGKSTLLHLLGTLDIPSRGELLFNGRNLAELSDDAKAVVRNREIGFVFQFHHLLPEFSTIENVAMQAIIGGVTKKDAFERASEMLQLVGLGKRLEHKVTTLSGGERQRAAIARAILMRPSVLLADEPTGNLDERTGESVGELLLRLNDELGMTLVVVTHNPELSDIMRRRLELRAGELYVQTV</sequence>
<dbReference type="InterPro" id="IPR003593">
    <property type="entry name" value="AAA+_ATPase"/>
</dbReference>
<dbReference type="InterPro" id="IPR017911">
    <property type="entry name" value="MacB-like_ATP-bd"/>
</dbReference>
<keyword evidence="3" id="KW-0547">Nucleotide-binding</keyword>
<dbReference type="CDD" id="cd03255">
    <property type="entry name" value="ABC_MJ0796_LolCDE_FtsE"/>
    <property type="match status" value="1"/>
</dbReference>
<dbReference type="PROSITE" id="PS00211">
    <property type="entry name" value="ABC_TRANSPORTER_1"/>
    <property type="match status" value="1"/>
</dbReference>
<dbReference type="InterPro" id="IPR015854">
    <property type="entry name" value="ABC_transpr_LolD-like"/>
</dbReference>
<dbReference type="InterPro" id="IPR017871">
    <property type="entry name" value="ABC_transporter-like_CS"/>
</dbReference>
<evidence type="ECO:0000259" key="5">
    <source>
        <dbReference type="PROSITE" id="PS50893"/>
    </source>
</evidence>
<dbReference type="GO" id="GO:0005524">
    <property type="term" value="F:ATP binding"/>
    <property type="evidence" value="ECO:0007669"/>
    <property type="project" value="UniProtKB-KW"/>
</dbReference>